<dbReference type="Gene3D" id="3.40.50.150">
    <property type="entry name" value="Vaccinia Virus protein VP39"/>
    <property type="match status" value="1"/>
</dbReference>
<keyword evidence="2" id="KW-0489">Methyltransferase</keyword>
<dbReference type="GO" id="GO:0032259">
    <property type="term" value="P:methylation"/>
    <property type="evidence" value="ECO:0007669"/>
    <property type="project" value="UniProtKB-KW"/>
</dbReference>
<protein>
    <submittedName>
        <fullName evidence="2">S-adenosyl-L-methionine-dependent methyltransferase</fullName>
    </submittedName>
</protein>
<keyword evidence="2" id="KW-0808">Transferase</keyword>
<evidence type="ECO:0000256" key="1">
    <source>
        <dbReference type="SAM" id="MobiDB-lite"/>
    </source>
</evidence>
<feature type="region of interest" description="Disordered" evidence="1">
    <location>
        <begin position="1"/>
        <end position="65"/>
    </location>
</feature>
<dbReference type="EMBL" id="ML220147">
    <property type="protein sequence ID" value="TGZ77907.1"/>
    <property type="molecule type" value="Genomic_DNA"/>
</dbReference>
<feature type="compositionally biased region" description="Low complexity" evidence="1">
    <location>
        <begin position="52"/>
        <end position="65"/>
    </location>
</feature>
<keyword evidence="3" id="KW-1185">Reference proteome</keyword>
<organism evidence="2 3">
    <name type="scientific">Ascodesmis nigricans</name>
    <dbReference type="NCBI Taxonomy" id="341454"/>
    <lineage>
        <taxon>Eukaryota</taxon>
        <taxon>Fungi</taxon>
        <taxon>Dikarya</taxon>
        <taxon>Ascomycota</taxon>
        <taxon>Pezizomycotina</taxon>
        <taxon>Pezizomycetes</taxon>
        <taxon>Pezizales</taxon>
        <taxon>Ascodesmidaceae</taxon>
        <taxon>Ascodesmis</taxon>
    </lineage>
</organism>
<dbReference type="Pfam" id="PF13489">
    <property type="entry name" value="Methyltransf_23"/>
    <property type="match status" value="1"/>
</dbReference>
<dbReference type="Proteomes" id="UP000298138">
    <property type="component" value="Unassembled WGS sequence"/>
</dbReference>
<dbReference type="CDD" id="cd02440">
    <property type="entry name" value="AdoMet_MTases"/>
    <property type="match status" value="1"/>
</dbReference>
<dbReference type="PANTHER" id="PTHR43591">
    <property type="entry name" value="METHYLTRANSFERASE"/>
    <property type="match status" value="1"/>
</dbReference>
<gene>
    <name evidence="2" type="ORF">EX30DRAFT_366324</name>
</gene>
<dbReference type="InterPro" id="IPR029063">
    <property type="entry name" value="SAM-dependent_MTases_sf"/>
</dbReference>
<proteinExistence type="predicted"/>
<evidence type="ECO:0000313" key="2">
    <source>
        <dbReference type="EMBL" id="TGZ77907.1"/>
    </source>
</evidence>
<dbReference type="SUPFAM" id="SSF53335">
    <property type="entry name" value="S-adenosyl-L-methionine-dependent methyltransferases"/>
    <property type="match status" value="1"/>
</dbReference>
<dbReference type="AlphaFoldDB" id="A0A4S2MRT8"/>
<name>A0A4S2MRT8_9PEZI</name>
<dbReference type="PANTHER" id="PTHR43591:SF24">
    <property type="entry name" value="2-METHOXY-6-POLYPRENYL-1,4-BENZOQUINOL METHYLASE, MITOCHONDRIAL"/>
    <property type="match status" value="1"/>
</dbReference>
<accession>A0A4S2MRT8</accession>
<evidence type="ECO:0000313" key="3">
    <source>
        <dbReference type="Proteomes" id="UP000298138"/>
    </source>
</evidence>
<dbReference type="GO" id="GO:0008168">
    <property type="term" value="F:methyltransferase activity"/>
    <property type="evidence" value="ECO:0007669"/>
    <property type="project" value="UniProtKB-KW"/>
</dbReference>
<dbReference type="STRING" id="341454.A0A4S2MRT8"/>
<reference evidence="2 3" key="1">
    <citation type="submission" date="2019-04" db="EMBL/GenBank/DDBJ databases">
        <title>Comparative genomics and transcriptomics to analyze fruiting body development in filamentous ascomycetes.</title>
        <authorList>
            <consortium name="DOE Joint Genome Institute"/>
            <person name="Lutkenhaus R."/>
            <person name="Traeger S."/>
            <person name="Breuer J."/>
            <person name="Kuo A."/>
            <person name="Lipzen A."/>
            <person name="Pangilinan J."/>
            <person name="Dilworth D."/>
            <person name="Sandor L."/>
            <person name="Poggeler S."/>
            <person name="Barry K."/>
            <person name="Grigoriev I.V."/>
            <person name="Nowrousian M."/>
        </authorList>
    </citation>
    <scope>NUCLEOTIDE SEQUENCE [LARGE SCALE GENOMIC DNA]</scope>
    <source>
        <strain evidence="2 3">CBS 389.68</strain>
    </source>
</reference>
<dbReference type="OrthoDB" id="2013972at2759"/>
<dbReference type="InParanoid" id="A0A4S2MRT8"/>
<sequence>MATNDDKSPEPTTEDFSPTLGAEASAPGAAVFDPQSNANIEADEAAFSDYGSSSEQSETTSVTSSVRAYIHQNGRTYHRYGGQGKYVLPNDEVEQDRLDLQHHLFLIILDVKLHTATLPENLHHVLDCGTGTGIWALEFGAQHPEAIITGVDLSPIQPNWVEPNVRFEVDDLEKEWSWPANHFQFIHSRAIMNGMRDFQHFIRQMYKHTSPGGVVEVSEMLQDLTSQDGTLVGSNIEKHMSIYHDCARKAGFKFPVYGEIEKALEEAGFEQIETKTYVMPWGPWPRNKRLRHIGHVMAAVCETGFEAYGLQLLTAYGGYTPEDAKALFANSMREMMSLKVHAFNLLVQISARKPVEA</sequence>